<feature type="region of interest" description="Disordered" evidence="4">
    <location>
        <begin position="1"/>
        <end position="35"/>
    </location>
</feature>
<dbReference type="GO" id="GO:0008171">
    <property type="term" value="F:O-methyltransferase activity"/>
    <property type="evidence" value="ECO:0007669"/>
    <property type="project" value="InterPro"/>
</dbReference>
<dbReference type="EMBL" id="JAULSU010000001">
    <property type="protein sequence ID" value="KAK0633151.1"/>
    <property type="molecule type" value="Genomic_DNA"/>
</dbReference>
<dbReference type="SUPFAM" id="SSF46785">
    <property type="entry name" value="Winged helix' DNA-binding domain"/>
    <property type="match status" value="1"/>
</dbReference>
<sequence length="519" mass="57873">MAKLKLTSWLSSSQPAPTDAEKKKDKRRSYVPSAFARKSVDANGVNDKTSSVESVPAEPPSRMIALAQQITRDTEKLDSYLKANNLPALSYNVDVPADFPKLPEDIARSRRDIIQASKELGQLAHGPREALRWAVWEFLDVLALQIINHFGIAKLFPIGETITLKELASKTTLDPVNLARAIRLVITKGIFREPSDGVITHTAGSRILAEDGDMQAWIGFNAEDIFPASAHVLDSVKTYPEATQIVQSGFCFAFNTVNKEPMFVTFGKNADRARRMGKAMVSLTGGEGYEMSYLIDVEGGGYDFSEIDAVGGTLVDVGGSHGFVSVELAKKYKNMKFVVQDTTKTIASAPSPVSEDAQVADRISLQGHDFFQEQVVKDADVYFFRWIIHNYSTPFAVKILKNLIPALKPGARIVINDHCLRDAGQEDPWDETVMRRMDMVMWTLLNAQERTEAEFRELFKAASDGFVFKGVTRPKNCRMSIIEAVWQPKEESKEELKEESIEETKAEPEDKPKEEAKEE</sequence>
<dbReference type="InterPro" id="IPR036390">
    <property type="entry name" value="WH_DNA-bd_sf"/>
</dbReference>
<proteinExistence type="predicted"/>
<dbReference type="PROSITE" id="PS51683">
    <property type="entry name" value="SAM_OMT_II"/>
    <property type="match status" value="1"/>
</dbReference>
<dbReference type="InterPro" id="IPR016461">
    <property type="entry name" value="COMT-like"/>
</dbReference>
<dbReference type="InterPro" id="IPR029063">
    <property type="entry name" value="SAM-dependent_MTases_sf"/>
</dbReference>
<feature type="domain" description="O-methyltransferase C-terminal" evidence="5">
    <location>
        <begin position="313"/>
        <end position="462"/>
    </location>
</feature>
<dbReference type="InterPro" id="IPR036388">
    <property type="entry name" value="WH-like_DNA-bd_sf"/>
</dbReference>
<dbReference type="AlphaFoldDB" id="A0AA39XFR4"/>
<dbReference type="Gene3D" id="1.10.10.10">
    <property type="entry name" value="Winged helix-like DNA-binding domain superfamily/Winged helix DNA-binding domain"/>
    <property type="match status" value="1"/>
</dbReference>
<keyword evidence="1 6" id="KW-0489">Methyltransferase</keyword>
<dbReference type="Pfam" id="PF00891">
    <property type="entry name" value="Methyltransf_2"/>
    <property type="match status" value="1"/>
</dbReference>
<feature type="region of interest" description="Disordered" evidence="4">
    <location>
        <begin position="489"/>
        <end position="519"/>
    </location>
</feature>
<name>A0AA39XFR4_9PEZI</name>
<dbReference type="Gene3D" id="3.40.50.150">
    <property type="entry name" value="Vaccinia Virus protein VP39"/>
    <property type="match status" value="1"/>
</dbReference>
<organism evidence="6 7">
    <name type="scientific">Immersiella caudata</name>
    <dbReference type="NCBI Taxonomy" id="314043"/>
    <lineage>
        <taxon>Eukaryota</taxon>
        <taxon>Fungi</taxon>
        <taxon>Dikarya</taxon>
        <taxon>Ascomycota</taxon>
        <taxon>Pezizomycotina</taxon>
        <taxon>Sordariomycetes</taxon>
        <taxon>Sordariomycetidae</taxon>
        <taxon>Sordariales</taxon>
        <taxon>Lasiosphaeriaceae</taxon>
        <taxon>Immersiella</taxon>
    </lineage>
</organism>
<gene>
    <name evidence="6" type="ORF">B0T14DRAFT_560770</name>
</gene>
<dbReference type="InterPro" id="IPR001077">
    <property type="entry name" value="COMT_C"/>
</dbReference>
<evidence type="ECO:0000313" key="6">
    <source>
        <dbReference type="EMBL" id="KAK0633151.1"/>
    </source>
</evidence>
<accession>A0AA39XFR4</accession>
<evidence type="ECO:0000313" key="7">
    <source>
        <dbReference type="Proteomes" id="UP001175000"/>
    </source>
</evidence>
<dbReference type="PANTHER" id="PTHR43712">
    <property type="entry name" value="PUTATIVE (AFU_ORTHOLOGUE AFUA_4G14580)-RELATED"/>
    <property type="match status" value="1"/>
</dbReference>
<reference evidence="6" key="1">
    <citation type="submission" date="2023-06" db="EMBL/GenBank/DDBJ databases">
        <title>Genome-scale phylogeny and comparative genomics of the fungal order Sordariales.</title>
        <authorList>
            <consortium name="Lawrence Berkeley National Laboratory"/>
            <person name="Hensen N."/>
            <person name="Bonometti L."/>
            <person name="Westerberg I."/>
            <person name="Brannstrom I.O."/>
            <person name="Guillou S."/>
            <person name="Cros-Aarteil S."/>
            <person name="Calhoun S."/>
            <person name="Haridas S."/>
            <person name="Kuo A."/>
            <person name="Mondo S."/>
            <person name="Pangilinan J."/>
            <person name="Riley R."/>
            <person name="Labutti K."/>
            <person name="Andreopoulos B."/>
            <person name="Lipzen A."/>
            <person name="Chen C."/>
            <person name="Yanf M."/>
            <person name="Daum C."/>
            <person name="Ng V."/>
            <person name="Clum A."/>
            <person name="Steindorff A."/>
            <person name="Ohm R."/>
            <person name="Martin F."/>
            <person name="Silar P."/>
            <person name="Natvig D."/>
            <person name="Lalanne C."/>
            <person name="Gautier V."/>
            <person name="Ament-Velasquez S.L."/>
            <person name="Kruys A."/>
            <person name="Hutchinson M.I."/>
            <person name="Powell A.J."/>
            <person name="Barry K."/>
            <person name="Miller A.N."/>
            <person name="Grigoriev I.V."/>
            <person name="Debuchy R."/>
            <person name="Gladieux P."/>
            <person name="Thoren M.H."/>
            <person name="Johannesson H."/>
        </authorList>
    </citation>
    <scope>NUCLEOTIDE SEQUENCE</scope>
    <source>
        <strain evidence="6">CBS 606.72</strain>
    </source>
</reference>
<evidence type="ECO:0000256" key="4">
    <source>
        <dbReference type="SAM" id="MobiDB-lite"/>
    </source>
</evidence>
<dbReference type="SUPFAM" id="SSF53335">
    <property type="entry name" value="S-adenosyl-L-methionine-dependent methyltransferases"/>
    <property type="match status" value="1"/>
</dbReference>
<evidence type="ECO:0000256" key="1">
    <source>
        <dbReference type="ARBA" id="ARBA00022603"/>
    </source>
</evidence>
<comment type="caution">
    <text evidence="6">The sequence shown here is derived from an EMBL/GenBank/DDBJ whole genome shotgun (WGS) entry which is preliminary data.</text>
</comment>
<keyword evidence="7" id="KW-1185">Reference proteome</keyword>
<evidence type="ECO:0000256" key="3">
    <source>
        <dbReference type="ARBA" id="ARBA00022691"/>
    </source>
</evidence>
<keyword evidence="3" id="KW-0949">S-adenosyl-L-methionine</keyword>
<dbReference type="PANTHER" id="PTHR43712:SF16">
    <property type="entry name" value="O-METHYLTRANSFERASE ELCB"/>
    <property type="match status" value="1"/>
</dbReference>
<keyword evidence="2" id="KW-0808">Transferase</keyword>
<dbReference type="Proteomes" id="UP001175000">
    <property type="component" value="Unassembled WGS sequence"/>
</dbReference>
<evidence type="ECO:0000256" key="2">
    <source>
        <dbReference type="ARBA" id="ARBA00022679"/>
    </source>
</evidence>
<protein>
    <submittedName>
        <fullName evidence="6">S-adenosyl-L-methionine-dependent methyltransferase</fullName>
    </submittedName>
</protein>
<evidence type="ECO:0000259" key="5">
    <source>
        <dbReference type="Pfam" id="PF00891"/>
    </source>
</evidence>
<dbReference type="GO" id="GO:0032259">
    <property type="term" value="P:methylation"/>
    <property type="evidence" value="ECO:0007669"/>
    <property type="project" value="UniProtKB-KW"/>
</dbReference>